<accession>A0A4C1UU15</accession>
<dbReference type="Proteomes" id="UP000299102">
    <property type="component" value="Unassembled WGS sequence"/>
</dbReference>
<keyword evidence="3" id="KW-1185">Reference proteome</keyword>
<organism evidence="2 3">
    <name type="scientific">Eumeta variegata</name>
    <name type="common">Bagworm moth</name>
    <name type="synonym">Eumeta japonica</name>
    <dbReference type="NCBI Taxonomy" id="151549"/>
    <lineage>
        <taxon>Eukaryota</taxon>
        <taxon>Metazoa</taxon>
        <taxon>Ecdysozoa</taxon>
        <taxon>Arthropoda</taxon>
        <taxon>Hexapoda</taxon>
        <taxon>Insecta</taxon>
        <taxon>Pterygota</taxon>
        <taxon>Neoptera</taxon>
        <taxon>Endopterygota</taxon>
        <taxon>Lepidoptera</taxon>
        <taxon>Glossata</taxon>
        <taxon>Ditrysia</taxon>
        <taxon>Tineoidea</taxon>
        <taxon>Psychidae</taxon>
        <taxon>Oiketicinae</taxon>
        <taxon>Eumeta</taxon>
    </lineage>
</organism>
<feature type="compositionally biased region" description="Polar residues" evidence="1">
    <location>
        <begin position="87"/>
        <end position="105"/>
    </location>
</feature>
<dbReference type="AlphaFoldDB" id="A0A4C1UU15"/>
<sequence>MLKKQVGLCQGSTLQSTSGNNDNVLVMEITDSSDGTNEGLYKLLDEQNSNAQTTFDYKNDSLVVGSTDFLIDRSIEAQHKPVDEQDTIVQSRPGQSVQSQSTPSQ</sequence>
<comment type="caution">
    <text evidence="2">The sequence shown here is derived from an EMBL/GenBank/DDBJ whole genome shotgun (WGS) entry which is preliminary data.</text>
</comment>
<proteinExistence type="predicted"/>
<protein>
    <submittedName>
        <fullName evidence="2">Uncharacterized protein</fullName>
    </submittedName>
</protein>
<evidence type="ECO:0000313" key="3">
    <source>
        <dbReference type="Proteomes" id="UP000299102"/>
    </source>
</evidence>
<evidence type="ECO:0000256" key="1">
    <source>
        <dbReference type="SAM" id="MobiDB-lite"/>
    </source>
</evidence>
<feature type="region of interest" description="Disordered" evidence="1">
    <location>
        <begin position="78"/>
        <end position="105"/>
    </location>
</feature>
<name>A0A4C1UU15_EUMVA</name>
<gene>
    <name evidence="2" type="ORF">EVAR_13633_1</name>
</gene>
<dbReference type="EMBL" id="BGZK01000223">
    <property type="protein sequence ID" value="GBP29710.1"/>
    <property type="molecule type" value="Genomic_DNA"/>
</dbReference>
<reference evidence="2 3" key="1">
    <citation type="journal article" date="2019" name="Commun. Biol.">
        <title>The bagworm genome reveals a unique fibroin gene that provides high tensile strength.</title>
        <authorList>
            <person name="Kono N."/>
            <person name="Nakamura H."/>
            <person name="Ohtoshi R."/>
            <person name="Tomita M."/>
            <person name="Numata K."/>
            <person name="Arakawa K."/>
        </authorList>
    </citation>
    <scope>NUCLEOTIDE SEQUENCE [LARGE SCALE GENOMIC DNA]</scope>
</reference>
<evidence type="ECO:0000313" key="2">
    <source>
        <dbReference type="EMBL" id="GBP29710.1"/>
    </source>
</evidence>